<dbReference type="AlphaFoldDB" id="A0AA35QWI9"/>
<reference evidence="2" key="1">
    <citation type="submission" date="2023-03" db="EMBL/GenBank/DDBJ databases">
        <authorList>
            <person name="Steffen K."/>
            <person name="Cardenas P."/>
        </authorList>
    </citation>
    <scope>NUCLEOTIDE SEQUENCE</scope>
</reference>
<evidence type="ECO:0000313" key="3">
    <source>
        <dbReference type="Proteomes" id="UP001174909"/>
    </source>
</evidence>
<dbReference type="SUPFAM" id="SSF89796">
    <property type="entry name" value="CoA-transferase family III (CaiB/BaiF)"/>
    <property type="match status" value="2"/>
</dbReference>
<name>A0AA35QWI9_GEOBA</name>
<comment type="similarity">
    <text evidence="1">Belongs to the CoA-transferase III family.</text>
</comment>
<protein>
    <submittedName>
        <fullName evidence="2">Acetyl-coenzyme A transferase nodX</fullName>
    </submittedName>
</protein>
<accession>A0AA35QWI9</accession>
<comment type="caution">
    <text evidence="2">The sequence shown here is derived from an EMBL/GenBank/DDBJ whole genome shotgun (WGS) entry which is preliminary data.</text>
</comment>
<keyword evidence="2" id="KW-0808">Transferase</keyword>
<evidence type="ECO:0000256" key="1">
    <source>
        <dbReference type="ARBA" id="ARBA00008383"/>
    </source>
</evidence>
<dbReference type="InterPro" id="IPR052985">
    <property type="entry name" value="CoA-trans_III_biosynth/detox"/>
</dbReference>
<dbReference type="PANTHER" id="PTHR48229">
    <property type="entry name" value="CAIB/BAIF FAMILY ENZYME (AFU_ORTHOLOGUE AFUA_1G05360)-RELATED"/>
    <property type="match status" value="1"/>
</dbReference>
<dbReference type="EMBL" id="CASHTH010000188">
    <property type="protein sequence ID" value="CAI7993423.1"/>
    <property type="molecule type" value="Genomic_DNA"/>
</dbReference>
<dbReference type="Pfam" id="PF02515">
    <property type="entry name" value="CoA_transf_3"/>
    <property type="match status" value="1"/>
</dbReference>
<gene>
    <name evidence="2" type="ORF">GBAR_LOCUS1253</name>
</gene>
<dbReference type="InterPro" id="IPR023606">
    <property type="entry name" value="CoA-Trfase_III_dom_1_sf"/>
</dbReference>
<dbReference type="GO" id="GO:0016740">
    <property type="term" value="F:transferase activity"/>
    <property type="evidence" value="ECO:0007669"/>
    <property type="project" value="UniProtKB-KW"/>
</dbReference>
<dbReference type="Proteomes" id="UP001174909">
    <property type="component" value="Unassembled WGS sequence"/>
</dbReference>
<dbReference type="InterPro" id="IPR003673">
    <property type="entry name" value="CoA-Trfase_fam_III"/>
</dbReference>
<sequence>MNDYTRYALNSIPFLNPDRFSEVDLSGGVDPILPTPFRIGSAAAASLAAVGLAVSDLWELRTGNRQEIKVDARRATASLRSSRYMTLDGAPTAGERNAVMGVYPAKNGRWSYLHCNFPNHREAALSVLGVEEEKEAVRRAVSNWDALELEEAIIAARGAGGMVRTMQEWAQHPQSAAVASLPLLEIDKIGDGPPQPLPEGSRPLSGIRVLDLTRVLAGPTCARTLAEHGADVMKIAGPHLPFNEGQEYDTGHGKLSTHLDLREGQDMETLRGLIQEADIFSQGYRPNTLASRGLSPEDLAKIRPGIIYVSLCAFGRVGPWAERRGFDTVIQTVSGITHRQGELFPGAEPGPQFYPVSAIDYLTGYLMAYGALTALTRRATEGGSWLVRLSLAQTGRWLVGQGQVAESDLAGIPSDFSADEVEGWTTVSEAPGGRLKHLSPVVELSETQPHWARPTVPLGYHDPVWPARST</sequence>
<proteinExistence type="inferred from homology"/>
<keyword evidence="3" id="KW-1185">Reference proteome</keyword>
<dbReference type="Gene3D" id="3.30.1540.10">
    <property type="entry name" value="formyl-coa transferase, domain 3"/>
    <property type="match status" value="1"/>
</dbReference>
<dbReference type="PANTHER" id="PTHR48229:SF1">
    <property type="entry name" value="ALPHA METHYLACYL-COA RACEMASE-RELATED"/>
    <property type="match status" value="1"/>
</dbReference>
<dbReference type="Gene3D" id="3.40.50.10540">
    <property type="entry name" value="Crotonobetainyl-coa:carnitine coa-transferase, domain 1"/>
    <property type="match status" value="2"/>
</dbReference>
<evidence type="ECO:0000313" key="2">
    <source>
        <dbReference type="EMBL" id="CAI7993423.1"/>
    </source>
</evidence>
<dbReference type="InterPro" id="IPR044855">
    <property type="entry name" value="CoA-Trfase_III_dom3_sf"/>
</dbReference>
<organism evidence="2 3">
    <name type="scientific">Geodia barretti</name>
    <name type="common">Barrett's horny sponge</name>
    <dbReference type="NCBI Taxonomy" id="519541"/>
    <lineage>
        <taxon>Eukaryota</taxon>
        <taxon>Metazoa</taxon>
        <taxon>Porifera</taxon>
        <taxon>Demospongiae</taxon>
        <taxon>Heteroscleromorpha</taxon>
        <taxon>Tetractinellida</taxon>
        <taxon>Astrophorina</taxon>
        <taxon>Geodiidae</taxon>
        <taxon>Geodia</taxon>
    </lineage>
</organism>